<dbReference type="GO" id="GO:0016020">
    <property type="term" value="C:membrane"/>
    <property type="evidence" value="ECO:0007669"/>
    <property type="project" value="UniProtKB-SubCell"/>
</dbReference>
<accession>A0A7X0RMA5</accession>
<feature type="transmembrane region" description="Helical" evidence="6">
    <location>
        <begin position="7"/>
        <end position="27"/>
    </location>
</feature>
<dbReference type="SUPFAM" id="SSF103481">
    <property type="entry name" value="Multidrug resistance efflux transporter EmrE"/>
    <property type="match status" value="2"/>
</dbReference>
<sequence length="298" mass="32673">MKIKGVIFLIGISFIWGSQFFFTDIIISSVSPVTLAAAKAFVGAITLTLIYILFSKKEQSPIFLRYPRKRLMLLYAAIAFFEAIIPFFLIGWGQQRVSSSMASIIMGTIPIFTLLILFLFKVSRLRLMHFISIGVGFVGILLIILPSLTIDITNQSLWGMAALIFASLSFAISLVLIEKLPPMSSVLAMRNILFIASVVLIPASFILESPLSIRLTSIEILCLTILGIFHAGIVYMMFNLLIQQSGAAFASLTNYFVPVIGVILGTVLLGDQIDSKTWLALLVILISLLLGSIASKSK</sequence>
<feature type="domain" description="EamA" evidence="7">
    <location>
        <begin position="4"/>
        <end position="144"/>
    </location>
</feature>
<feature type="domain" description="EamA" evidence="7">
    <location>
        <begin position="157"/>
        <end position="290"/>
    </location>
</feature>
<feature type="transmembrane region" description="Helical" evidence="6">
    <location>
        <begin position="127"/>
        <end position="145"/>
    </location>
</feature>
<evidence type="ECO:0000256" key="6">
    <source>
        <dbReference type="SAM" id="Phobius"/>
    </source>
</evidence>
<keyword evidence="5 6" id="KW-0472">Membrane</keyword>
<feature type="transmembrane region" description="Helical" evidence="6">
    <location>
        <begin position="33"/>
        <end position="54"/>
    </location>
</feature>
<comment type="subcellular location">
    <subcellularLocation>
        <location evidence="1">Endomembrane system</location>
        <topology evidence="1">Multi-pass membrane protein</topology>
    </subcellularLocation>
</comment>
<feature type="transmembrane region" description="Helical" evidence="6">
    <location>
        <begin position="100"/>
        <end position="120"/>
    </location>
</feature>
<evidence type="ECO:0000256" key="3">
    <source>
        <dbReference type="ARBA" id="ARBA00022692"/>
    </source>
</evidence>
<dbReference type="RefSeq" id="WP_185141555.1">
    <property type="nucleotide sequence ID" value="NZ_JACJVP010000006.1"/>
</dbReference>
<organism evidence="8 9">
    <name type="scientific">Cohnella nanjingensis</name>
    <dbReference type="NCBI Taxonomy" id="1387779"/>
    <lineage>
        <taxon>Bacteria</taxon>
        <taxon>Bacillati</taxon>
        <taxon>Bacillota</taxon>
        <taxon>Bacilli</taxon>
        <taxon>Bacillales</taxon>
        <taxon>Paenibacillaceae</taxon>
        <taxon>Cohnella</taxon>
    </lineage>
</organism>
<dbReference type="InterPro" id="IPR037185">
    <property type="entry name" value="EmrE-like"/>
</dbReference>
<feature type="transmembrane region" description="Helical" evidence="6">
    <location>
        <begin position="247"/>
        <end position="269"/>
    </location>
</feature>
<evidence type="ECO:0000256" key="4">
    <source>
        <dbReference type="ARBA" id="ARBA00022989"/>
    </source>
</evidence>
<gene>
    <name evidence="8" type="ORF">H7C19_05450</name>
</gene>
<dbReference type="Proteomes" id="UP000547209">
    <property type="component" value="Unassembled WGS sequence"/>
</dbReference>
<dbReference type="PANTHER" id="PTHR32322:SF2">
    <property type="entry name" value="EAMA DOMAIN-CONTAINING PROTEIN"/>
    <property type="match status" value="1"/>
</dbReference>
<keyword evidence="4 6" id="KW-1133">Transmembrane helix</keyword>
<evidence type="ECO:0000256" key="1">
    <source>
        <dbReference type="ARBA" id="ARBA00004127"/>
    </source>
</evidence>
<dbReference type="InterPro" id="IPR000620">
    <property type="entry name" value="EamA_dom"/>
</dbReference>
<feature type="transmembrane region" description="Helical" evidence="6">
    <location>
        <begin position="275"/>
        <end position="294"/>
    </location>
</feature>
<evidence type="ECO:0000256" key="2">
    <source>
        <dbReference type="ARBA" id="ARBA00007362"/>
    </source>
</evidence>
<comment type="caution">
    <text evidence="8">The sequence shown here is derived from an EMBL/GenBank/DDBJ whole genome shotgun (WGS) entry which is preliminary data.</text>
</comment>
<evidence type="ECO:0000259" key="7">
    <source>
        <dbReference type="Pfam" id="PF00892"/>
    </source>
</evidence>
<proteinExistence type="inferred from homology"/>
<feature type="transmembrane region" description="Helical" evidence="6">
    <location>
        <begin position="189"/>
        <end position="207"/>
    </location>
</feature>
<evidence type="ECO:0000313" key="9">
    <source>
        <dbReference type="Proteomes" id="UP000547209"/>
    </source>
</evidence>
<dbReference type="AlphaFoldDB" id="A0A7X0RMA5"/>
<feature type="transmembrane region" description="Helical" evidence="6">
    <location>
        <begin position="157"/>
        <end position="177"/>
    </location>
</feature>
<name>A0A7X0RMA5_9BACL</name>
<comment type="similarity">
    <text evidence="2">Belongs to the EamA transporter family.</text>
</comment>
<evidence type="ECO:0000256" key="5">
    <source>
        <dbReference type="ARBA" id="ARBA00023136"/>
    </source>
</evidence>
<protein>
    <submittedName>
        <fullName evidence="8">DMT family transporter</fullName>
    </submittedName>
</protein>
<dbReference type="InterPro" id="IPR050638">
    <property type="entry name" value="AA-Vitamin_Transporters"/>
</dbReference>
<reference evidence="8 9" key="1">
    <citation type="submission" date="2020-08" db="EMBL/GenBank/DDBJ databases">
        <title>Cohnella phylogeny.</title>
        <authorList>
            <person name="Dunlap C."/>
        </authorList>
    </citation>
    <scope>NUCLEOTIDE SEQUENCE [LARGE SCALE GENOMIC DNA]</scope>
    <source>
        <strain evidence="8 9">DSM 28246</strain>
    </source>
</reference>
<keyword evidence="9" id="KW-1185">Reference proteome</keyword>
<feature type="transmembrane region" description="Helical" evidence="6">
    <location>
        <begin position="74"/>
        <end position="94"/>
    </location>
</feature>
<evidence type="ECO:0000313" key="8">
    <source>
        <dbReference type="EMBL" id="MBB6670128.1"/>
    </source>
</evidence>
<keyword evidence="3 6" id="KW-0812">Transmembrane</keyword>
<dbReference type="Pfam" id="PF00892">
    <property type="entry name" value="EamA"/>
    <property type="match status" value="2"/>
</dbReference>
<dbReference type="EMBL" id="JACJVP010000006">
    <property type="protein sequence ID" value="MBB6670128.1"/>
    <property type="molecule type" value="Genomic_DNA"/>
</dbReference>
<feature type="transmembrane region" description="Helical" evidence="6">
    <location>
        <begin position="213"/>
        <end position="235"/>
    </location>
</feature>
<dbReference type="PANTHER" id="PTHR32322">
    <property type="entry name" value="INNER MEMBRANE TRANSPORTER"/>
    <property type="match status" value="1"/>
</dbReference>